<dbReference type="AlphaFoldDB" id="A0A179GIS7"/>
<protein>
    <submittedName>
        <fullName evidence="1">Uncharacterized protein</fullName>
    </submittedName>
</protein>
<proteinExistence type="predicted"/>
<gene>
    <name evidence="1" type="ORF">VFPBJ_07725</name>
</gene>
<comment type="caution">
    <text evidence="1">The sequence shown here is derived from an EMBL/GenBank/DDBJ whole genome shotgun (WGS) entry which is preliminary data.</text>
</comment>
<reference evidence="1 2" key="1">
    <citation type="submission" date="2016-01" db="EMBL/GenBank/DDBJ databases">
        <title>Biosynthesis of antibiotic leucinostatins and their inhibition on Phytophthora in bio-control Purpureocillium lilacinum.</title>
        <authorList>
            <person name="Wang G."/>
            <person name="Liu Z."/>
            <person name="Lin R."/>
            <person name="Li E."/>
            <person name="Mao Z."/>
            <person name="Ling J."/>
            <person name="Yin W."/>
            <person name="Xie B."/>
        </authorList>
    </citation>
    <scope>NUCLEOTIDE SEQUENCE [LARGE SCALE GENOMIC DNA]</scope>
    <source>
        <strain evidence="1">PLBJ-1</strain>
    </source>
</reference>
<evidence type="ECO:0000313" key="1">
    <source>
        <dbReference type="EMBL" id="OAQ77253.1"/>
    </source>
</evidence>
<dbReference type="Proteomes" id="UP000078240">
    <property type="component" value="Unassembled WGS sequence"/>
</dbReference>
<name>A0A179GIS7_PURLI</name>
<evidence type="ECO:0000313" key="2">
    <source>
        <dbReference type="Proteomes" id="UP000078240"/>
    </source>
</evidence>
<accession>A0A179GIS7</accession>
<dbReference type="EMBL" id="LSBH01000006">
    <property type="protein sequence ID" value="OAQ77253.1"/>
    <property type="molecule type" value="Genomic_DNA"/>
</dbReference>
<organism evidence="1 2">
    <name type="scientific">Purpureocillium lilacinum</name>
    <name type="common">Paecilomyces lilacinus</name>
    <dbReference type="NCBI Taxonomy" id="33203"/>
    <lineage>
        <taxon>Eukaryota</taxon>
        <taxon>Fungi</taxon>
        <taxon>Dikarya</taxon>
        <taxon>Ascomycota</taxon>
        <taxon>Pezizomycotina</taxon>
        <taxon>Sordariomycetes</taxon>
        <taxon>Hypocreomycetidae</taxon>
        <taxon>Hypocreales</taxon>
        <taxon>Ophiocordycipitaceae</taxon>
        <taxon>Purpureocillium</taxon>
    </lineage>
</organism>
<sequence>MESSAASSWERSLGICSPTNTRWTCRDQSAGSCAAKGARGMMVSVTAPQPFLPIDGASKVSLEFGNTANAEVLLLEECQNTGDDVHSGPFSTRAHGWVANNATAATVLRTGNGRGVCFVCNTAAVVWPDDMGRRQRTALSSHLLPRKATVWWLCYRQPTSSAAT</sequence>